<keyword evidence="7" id="KW-0175">Coiled coil</keyword>
<dbReference type="SUPFAM" id="SSF50729">
    <property type="entry name" value="PH domain-like"/>
    <property type="match status" value="1"/>
</dbReference>
<keyword evidence="2 6" id="KW-0728">SH3 domain</keyword>
<feature type="compositionally biased region" description="Low complexity" evidence="8">
    <location>
        <begin position="725"/>
        <end position="735"/>
    </location>
</feature>
<dbReference type="SUPFAM" id="SSF47473">
    <property type="entry name" value="EF-hand"/>
    <property type="match status" value="2"/>
</dbReference>
<dbReference type="PANTHER" id="PTHR46006">
    <property type="entry name" value="RHO GUANINE NUCLEOTIDE EXCHANGE FACTOR AT 64C, ISOFORM A"/>
    <property type="match status" value="1"/>
</dbReference>
<feature type="compositionally biased region" description="Polar residues" evidence="8">
    <location>
        <begin position="1045"/>
        <end position="1062"/>
    </location>
</feature>
<dbReference type="InterPro" id="IPR018247">
    <property type="entry name" value="EF_Hand_1_Ca_BS"/>
</dbReference>
<evidence type="ECO:0008006" key="17">
    <source>
        <dbReference type="Google" id="ProtNLM"/>
    </source>
</evidence>
<dbReference type="SUPFAM" id="SSF50044">
    <property type="entry name" value="SH3-domain"/>
    <property type="match status" value="8"/>
</dbReference>
<feature type="coiled-coil region" evidence="7">
    <location>
        <begin position="410"/>
        <end position="536"/>
    </location>
</feature>
<dbReference type="CDD" id="cd00174">
    <property type="entry name" value="SH3"/>
    <property type="match status" value="3"/>
</dbReference>
<dbReference type="InterPro" id="IPR036028">
    <property type="entry name" value="SH3-like_dom_sf"/>
</dbReference>
<dbReference type="Pfam" id="PF00621">
    <property type="entry name" value="RhoGEF"/>
    <property type="match status" value="1"/>
</dbReference>
<feature type="region of interest" description="Disordered" evidence="8">
    <location>
        <begin position="1036"/>
        <end position="1062"/>
    </location>
</feature>
<dbReference type="SMART" id="SM00054">
    <property type="entry name" value="EFh"/>
    <property type="match status" value="2"/>
</dbReference>
<evidence type="ECO:0000259" key="14">
    <source>
        <dbReference type="PROSITE" id="PS50222"/>
    </source>
</evidence>
<evidence type="ECO:0000259" key="10">
    <source>
        <dbReference type="PROSITE" id="PS50003"/>
    </source>
</evidence>
<dbReference type="InterPro" id="IPR035892">
    <property type="entry name" value="C2_domain_sf"/>
</dbReference>
<feature type="domain" description="PH" evidence="10">
    <location>
        <begin position="1878"/>
        <end position="1986"/>
    </location>
</feature>
<feature type="domain" description="SH3" evidence="9">
    <location>
        <begin position="1193"/>
        <end position="1253"/>
    </location>
</feature>
<feature type="compositionally biased region" description="Polar residues" evidence="8">
    <location>
        <begin position="857"/>
        <end position="895"/>
    </location>
</feature>
<dbReference type="PROSITE" id="PS50010">
    <property type="entry name" value="DH_2"/>
    <property type="match status" value="1"/>
</dbReference>
<dbReference type="GO" id="GO:0005085">
    <property type="term" value="F:guanyl-nucleotide exchange factor activity"/>
    <property type="evidence" value="ECO:0007669"/>
    <property type="project" value="InterPro"/>
</dbReference>
<feature type="domain" description="EH" evidence="13">
    <location>
        <begin position="11"/>
        <end position="94"/>
    </location>
</feature>
<feature type="domain" description="SH3" evidence="9">
    <location>
        <begin position="899"/>
        <end position="961"/>
    </location>
</feature>
<dbReference type="InterPro" id="IPR001452">
    <property type="entry name" value="SH3_domain"/>
</dbReference>
<evidence type="ECO:0000313" key="16">
    <source>
        <dbReference type="Proteomes" id="UP000663845"/>
    </source>
</evidence>
<dbReference type="CDD" id="cd00160">
    <property type="entry name" value="RhoGEF"/>
    <property type="match status" value="1"/>
</dbReference>
<evidence type="ECO:0000256" key="5">
    <source>
        <dbReference type="ARBA" id="ARBA00022837"/>
    </source>
</evidence>
<proteinExistence type="predicted"/>
<dbReference type="SMART" id="SM00325">
    <property type="entry name" value="RhoGEF"/>
    <property type="match status" value="1"/>
</dbReference>
<dbReference type="PROSITE" id="PS50002">
    <property type="entry name" value="SH3"/>
    <property type="match status" value="7"/>
</dbReference>
<dbReference type="Gene3D" id="1.20.900.10">
    <property type="entry name" value="Dbl homology (DH) domain"/>
    <property type="match status" value="1"/>
</dbReference>
<dbReference type="Gene3D" id="1.10.238.10">
    <property type="entry name" value="EF-hand"/>
    <property type="match status" value="2"/>
</dbReference>
<keyword evidence="5" id="KW-0106">Calcium</keyword>
<dbReference type="InterPro" id="IPR035899">
    <property type="entry name" value="DBL_dom_sf"/>
</dbReference>
<evidence type="ECO:0000256" key="1">
    <source>
        <dbReference type="ARBA" id="ARBA00004496"/>
    </source>
</evidence>
<dbReference type="InterPro" id="IPR002048">
    <property type="entry name" value="EF_hand_dom"/>
</dbReference>
<dbReference type="InterPro" id="IPR000261">
    <property type="entry name" value="EH_dom"/>
</dbReference>
<dbReference type="PROSITE" id="PS00018">
    <property type="entry name" value="EF_HAND_1"/>
    <property type="match status" value="1"/>
</dbReference>
<feature type="domain" description="DH" evidence="12">
    <location>
        <begin position="1546"/>
        <end position="1829"/>
    </location>
</feature>
<evidence type="ECO:0000259" key="12">
    <source>
        <dbReference type="PROSITE" id="PS50010"/>
    </source>
</evidence>
<evidence type="ECO:0000256" key="3">
    <source>
        <dbReference type="ARBA" id="ARBA00022490"/>
    </source>
</evidence>
<organism evidence="15 16">
    <name type="scientific">Adineta steineri</name>
    <dbReference type="NCBI Taxonomy" id="433720"/>
    <lineage>
        <taxon>Eukaryota</taxon>
        <taxon>Metazoa</taxon>
        <taxon>Spiralia</taxon>
        <taxon>Gnathifera</taxon>
        <taxon>Rotifera</taxon>
        <taxon>Eurotatoria</taxon>
        <taxon>Bdelloidea</taxon>
        <taxon>Adinetida</taxon>
        <taxon>Adinetidae</taxon>
        <taxon>Adineta</taxon>
    </lineage>
</organism>
<dbReference type="InterPro" id="IPR001849">
    <property type="entry name" value="PH_domain"/>
</dbReference>
<gene>
    <name evidence="15" type="ORF">JYZ213_LOCUS40495</name>
</gene>
<feature type="domain" description="SH3" evidence="9">
    <location>
        <begin position="1426"/>
        <end position="1486"/>
    </location>
</feature>
<evidence type="ECO:0000313" key="15">
    <source>
        <dbReference type="EMBL" id="CAF1447642.1"/>
    </source>
</evidence>
<dbReference type="Pfam" id="PF00018">
    <property type="entry name" value="SH3_1"/>
    <property type="match status" value="5"/>
</dbReference>
<keyword evidence="4" id="KW-0254">Endocytosis</keyword>
<dbReference type="EMBL" id="CAJNOG010001484">
    <property type="protein sequence ID" value="CAF1447642.1"/>
    <property type="molecule type" value="Genomic_DNA"/>
</dbReference>
<feature type="domain" description="SH3" evidence="9">
    <location>
        <begin position="1288"/>
        <end position="1346"/>
    </location>
</feature>
<dbReference type="Pfam" id="PF16652">
    <property type="entry name" value="PH_13"/>
    <property type="match status" value="1"/>
</dbReference>
<evidence type="ECO:0000256" key="6">
    <source>
        <dbReference type="PROSITE-ProRule" id="PRU00192"/>
    </source>
</evidence>
<feature type="domain" description="SH3" evidence="9">
    <location>
        <begin position="975"/>
        <end position="1035"/>
    </location>
</feature>
<evidence type="ECO:0000259" key="13">
    <source>
        <dbReference type="PROSITE" id="PS50031"/>
    </source>
</evidence>
<feature type="compositionally biased region" description="Polar residues" evidence="8">
    <location>
        <begin position="761"/>
        <end position="783"/>
    </location>
</feature>
<feature type="domain" description="SH3" evidence="9">
    <location>
        <begin position="1070"/>
        <end position="1128"/>
    </location>
</feature>
<dbReference type="PANTHER" id="PTHR46006:SF6">
    <property type="entry name" value="INTERSECTIN-2 ISOFORM X1"/>
    <property type="match status" value="1"/>
</dbReference>
<evidence type="ECO:0000256" key="4">
    <source>
        <dbReference type="ARBA" id="ARBA00022583"/>
    </source>
</evidence>
<feature type="domain" description="EH" evidence="13">
    <location>
        <begin position="143"/>
        <end position="234"/>
    </location>
</feature>
<dbReference type="GO" id="GO:0005737">
    <property type="term" value="C:cytoplasm"/>
    <property type="evidence" value="ECO:0007669"/>
    <property type="project" value="UniProtKB-SubCell"/>
</dbReference>
<dbReference type="InterPro" id="IPR011993">
    <property type="entry name" value="PH-like_dom_sf"/>
</dbReference>
<protein>
    <recommendedName>
        <fullName evidence="17">Intersectin-1</fullName>
    </recommendedName>
</protein>
<dbReference type="InterPro" id="IPR000008">
    <property type="entry name" value="C2_dom"/>
</dbReference>
<dbReference type="SUPFAM" id="SSF48065">
    <property type="entry name" value="DBL homology domain (DH-domain)"/>
    <property type="match status" value="1"/>
</dbReference>
<dbReference type="Pfam" id="PF12763">
    <property type="entry name" value="EH"/>
    <property type="match status" value="2"/>
</dbReference>
<dbReference type="PRINTS" id="PR00452">
    <property type="entry name" value="SH3DOMAIN"/>
</dbReference>
<dbReference type="CDD" id="cd00052">
    <property type="entry name" value="EH"/>
    <property type="match status" value="2"/>
</dbReference>
<dbReference type="SMART" id="SM00027">
    <property type="entry name" value="EH"/>
    <property type="match status" value="2"/>
</dbReference>
<dbReference type="Gene3D" id="2.30.30.40">
    <property type="entry name" value="SH3 Domains"/>
    <property type="match status" value="8"/>
</dbReference>
<feature type="coiled-coil region" evidence="7">
    <location>
        <begin position="572"/>
        <end position="606"/>
    </location>
</feature>
<dbReference type="SMART" id="SM00326">
    <property type="entry name" value="SH3"/>
    <property type="match status" value="8"/>
</dbReference>
<dbReference type="PROSITE" id="PS50003">
    <property type="entry name" value="PH_DOMAIN"/>
    <property type="match status" value="1"/>
</dbReference>
<dbReference type="SUPFAM" id="SSF49562">
    <property type="entry name" value="C2 domain (Calcium/lipid-binding domain, CaLB)"/>
    <property type="match status" value="1"/>
</dbReference>
<evidence type="ECO:0000256" key="7">
    <source>
        <dbReference type="SAM" id="Coils"/>
    </source>
</evidence>
<accession>A0A815PD80</accession>
<dbReference type="PROSITE" id="PS50222">
    <property type="entry name" value="EF_HAND_2"/>
    <property type="match status" value="2"/>
</dbReference>
<dbReference type="PROSITE" id="PS50031">
    <property type="entry name" value="EH"/>
    <property type="match status" value="2"/>
</dbReference>
<feature type="domain" description="EF-hand" evidence="14">
    <location>
        <begin position="178"/>
        <end position="213"/>
    </location>
</feature>
<evidence type="ECO:0000259" key="9">
    <source>
        <dbReference type="PROSITE" id="PS50002"/>
    </source>
</evidence>
<dbReference type="Gene3D" id="2.60.40.150">
    <property type="entry name" value="C2 domain"/>
    <property type="match status" value="1"/>
</dbReference>
<reference evidence="15" key="1">
    <citation type="submission" date="2021-02" db="EMBL/GenBank/DDBJ databases">
        <authorList>
            <person name="Nowell W R."/>
        </authorList>
    </citation>
    <scope>NUCLEOTIDE SEQUENCE</scope>
</reference>
<evidence type="ECO:0000256" key="2">
    <source>
        <dbReference type="ARBA" id="ARBA00022443"/>
    </source>
</evidence>
<dbReference type="PROSITE" id="PS50004">
    <property type="entry name" value="C2"/>
    <property type="match status" value="1"/>
</dbReference>
<dbReference type="GO" id="GO:0005509">
    <property type="term" value="F:calcium ion binding"/>
    <property type="evidence" value="ECO:0007669"/>
    <property type="project" value="InterPro"/>
</dbReference>
<feature type="compositionally biased region" description="Polar residues" evidence="8">
    <location>
        <begin position="705"/>
        <end position="721"/>
    </location>
</feature>
<dbReference type="Gene3D" id="2.30.29.30">
    <property type="entry name" value="Pleckstrin-homology domain (PH domain)/Phosphotyrosine-binding domain (PTB)"/>
    <property type="match status" value="1"/>
</dbReference>
<comment type="caution">
    <text evidence="15">The sequence shown here is derived from an EMBL/GenBank/DDBJ whole genome shotgun (WGS) entry which is preliminary data.</text>
</comment>
<keyword evidence="3" id="KW-0963">Cytoplasm</keyword>
<dbReference type="Proteomes" id="UP000663845">
    <property type="component" value="Unassembled WGS sequence"/>
</dbReference>
<feature type="region of interest" description="Disordered" evidence="8">
    <location>
        <begin position="338"/>
        <end position="370"/>
    </location>
</feature>
<dbReference type="InterPro" id="IPR011992">
    <property type="entry name" value="EF-hand-dom_pair"/>
</dbReference>
<sequence>MASNWRISPDERVRYEAYFQQCGPVQGYLTGEQAREFFVKSNLPGDILRKIWDLADVTTDGRLDRREFAIACCLISSQVQKTAPLPPTLPSSLLSDLGAVPNGVPPASFNPANQSVIPDQLPGHVVKAADPNNIPIVPLTSIIRSKYIQQFHSIVDVTKTNGFMTGLQAKTILQQTGLSNVLLHQIWNLADHDKDGRLTPDEFVVAMHCCDIVRTGQTLPSRLPDEWLPTNQMQRERIDSSSSSKSNGNPSYAILNQQLKETFNVEKPAENVSATPAAEPTEAERKLAAVTYEEKRIKNYEDGNRELERRRQALRELEEREQKEREERERKRELELQKHKEEQERKKQMEIERQLEKQRQIEQQKEEERKKLMEQREVNIKLFNVEKPAENVSATPAAEPTEAERKLAAVTYEEKRIKNYEDGNRELERRRQALRELEEREQKEREERERKRELELQKHKEEQERKKQVEIERQLEKQRQIEQQKEEERKKLMEQREAARKEMERKSRLEWERQRMQELSAQKSRLLEQINDLKSRETGHGLELESMDDTMQTCQSKINQTEIHIHTIDESIAEIQRNISTEKNLYENIEQQKKDLTTQLNSILAERESLDSSVNQLIQSKEFSMGNREADQIQYLQTQIENMNQENIQVDEQIITMTDQSKEYQTQMEELRLQLNQLEQEAKDKKPPSKVTTPTSPPAEFANFDQFNATQPSDEINNQPSHLYPSLPVEPTTTTSPPPSLPPTVDVDPFQTVDPFASQPDIDSTTANNDWFQPSTDITNSTTVDPFLPKPEPTDITNSATVDPFLPKPEPTENIPVVVAAAASPRMKKAAPKANPNLKDVQKQTSVTVAADPWGASATTNDNGGNWAQFDATNKASSPFGTNDEWPQTTNISNENPTMETIHYRVLYDYASERPDEMAISANDIILVDPTKQQDDHWLFGQIGNDRQGFFPAAYAERITSTPATNTVDTVSQLSAGSRVITLAEYQGKTVDKHLSFQKDELILVREQKDAIWYSGQLQDKIGWFPRNYVRPATEVETETKKNSTEITPTNEKTLNSPTSNKNEVSNAIDNADIYEAIYAYEATDASDLSFDIGDRIIVLERDGDWWTGQIGNRKGAFPSNYVQKVENIQEETAIALKPFEATEEDRLSFEQGQMIYIIKKDDNGCDAVFSMIFLLYRSTPATNTVDTVSQLSAGSWVITLAEYQGKTVDKHLSFQKDELILVREQKDAIWYSGQLQDKIGWFPRNYVRPTTEAEIETKKNSTEITPTNEKTLNSPTSNKNEVSNDIDNADIYEAVYAYEATDASDLSFDIGDRIIVLERDGDWWTGQIGDRKGAFPSNYVQKVENIQEETAIALKPFEATEEDRLSFEQGQMIYIIKKDDNGWYQGEIRLPDQPVRVGWFPAECVQVPEATATELPILSPQQDTTGIQQYIAIFPYEAQQDDELSFPADAVLEILDPENTSGWFKARLGEQIGLIPSTYIQPIGVHSQSAPTPCYLSPNIIPCTPTLANSSRQLYCDDTTISSMNDSSTLITDTSSSHQTVTNSSRIAAIRELIETERRYVNDLCTVANEFIKPLSNGRILSDYEIEQLFSNWFSLIACNSVFLSTLQDLVQFREHVLILDESESMRTPRSASMSNIAMIANAPMQFFVEIQHLSLDRQGSHSQSMQRLKSRTDLYRRHRAPSNNNLTSKRSRTIERLDDNIVPQATHSTSYMTINESTRIGDVLCSYLPYMADAYFQYCNRHSQANKYLQSKMTLNKEFSTYLKIFQYKTGGLSLNGFLTKPIQRVTRYPLLIEKILKHTPINHPDYKFIQKAFDCARQLNERIDTQICEQENSLRLNWLQQHFIFHTDEDSSADGYIFDELVKFNSRTKYHTQRQLLLHGFIVKMPSGRELLVFLFNDFLLFATMKSSSSHWQSQLFERKSNLQLKLYRTPIFLTDIIIVNESLTDQLTFSIATKIFEKPIILKTQQNNIRTLWVRTINNAVEELKTIEKSIISNKTLFSITREDGDYNPKTAIARLILVVQEAHDVVPSIPTLERARTLKSYCEITIGSLSSRTPSVKGTANPKWNIPMQFFIYDLVEDIIHINLFDNKYFSPDENIGFTSMHLIDILPCSLDTFLAQPPAAFTQTIYLNNGSSLTLKCLIQFLV</sequence>
<feature type="domain" description="EF-hand" evidence="14">
    <location>
        <begin position="43"/>
        <end position="78"/>
    </location>
</feature>
<evidence type="ECO:0000259" key="11">
    <source>
        <dbReference type="PROSITE" id="PS50004"/>
    </source>
</evidence>
<feature type="domain" description="SH3" evidence="9">
    <location>
        <begin position="1347"/>
        <end position="1411"/>
    </location>
</feature>
<dbReference type="Pfam" id="PF00168">
    <property type="entry name" value="C2"/>
    <property type="match status" value="1"/>
</dbReference>
<comment type="subcellular location">
    <subcellularLocation>
        <location evidence="1">Cytoplasm</location>
    </subcellularLocation>
</comment>
<feature type="domain" description="C2" evidence="11">
    <location>
        <begin position="2001"/>
        <end position="2121"/>
    </location>
</feature>
<name>A0A815PD80_9BILA</name>
<dbReference type="GO" id="GO:0006897">
    <property type="term" value="P:endocytosis"/>
    <property type="evidence" value="ECO:0007669"/>
    <property type="project" value="UniProtKB-KW"/>
</dbReference>
<dbReference type="InterPro" id="IPR000219">
    <property type="entry name" value="DH_dom"/>
</dbReference>
<dbReference type="GO" id="GO:0035025">
    <property type="term" value="P:positive regulation of Rho protein signal transduction"/>
    <property type="evidence" value="ECO:0007669"/>
    <property type="project" value="TreeGrafter"/>
</dbReference>
<dbReference type="Pfam" id="PF14604">
    <property type="entry name" value="SH3_9"/>
    <property type="match status" value="2"/>
</dbReference>
<feature type="region of interest" description="Disordered" evidence="8">
    <location>
        <begin position="680"/>
        <end position="783"/>
    </location>
</feature>
<feature type="region of interest" description="Disordered" evidence="8">
    <location>
        <begin position="221"/>
        <end position="251"/>
    </location>
</feature>
<feature type="region of interest" description="Disordered" evidence="8">
    <location>
        <begin position="854"/>
        <end position="895"/>
    </location>
</feature>
<dbReference type="InterPro" id="IPR051480">
    <property type="entry name" value="Endocytic_GEF_Adapter"/>
</dbReference>
<evidence type="ECO:0000256" key="8">
    <source>
        <dbReference type="SAM" id="MobiDB-lite"/>
    </source>
</evidence>
<dbReference type="SMART" id="SM00239">
    <property type="entry name" value="C2"/>
    <property type="match status" value="1"/>
</dbReference>